<dbReference type="Proteomes" id="UP000289340">
    <property type="component" value="Chromosome 8"/>
</dbReference>
<comment type="caution">
    <text evidence="1">The sequence shown here is derived from an EMBL/GenBank/DDBJ whole genome shotgun (WGS) entry which is preliminary data.</text>
</comment>
<evidence type="ECO:0000313" key="2">
    <source>
        <dbReference type="Proteomes" id="UP000289340"/>
    </source>
</evidence>
<feature type="non-terminal residue" evidence="1">
    <location>
        <position position="1"/>
    </location>
</feature>
<dbReference type="AlphaFoldDB" id="A0A445JC03"/>
<dbReference type="PANTHER" id="PTHR33390:SF1">
    <property type="entry name" value="STRESS UP-REGULATED NOD 19 PROTEIN"/>
    <property type="match status" value="1"/>
</dbReference>
<dbReference type="PANTHER" id="PTHR33390">
    <property type="entry name" value="STRESS UP-REGULATED NOD 19 PROTEIN"/>
    <property type="match status" value="1"/>
</dbReference>
<accession>A0A445JC03</accession>
<evidence type="ECO:0008006" key="3">
    <source>
        <dbReference type="Google" id="ProtNLM"/>
    </source>
</evidence>
<sequence length="344" mass="38227">LKSNVKSAVFLSPKIELGPGSVSNKIYYGVDFPRGHIAVKSFNAEVVDEAGNPVPLHETYTTGTLNHSDIILVRNSGTCQRDILAQYYGLGSETRRTATDIPDPFEIIVGNPAKIPEGYEEKWLVNIHAIDTRGVVDKMGCTECKCELYNVTNDEYGELLLRPDYKGGLLCCYDQTQCRLREGFVGQKRNLYLRCTVKWVNWDKFIVPVKIYILDVTDTSKISHDSKGMIAEHDCQIEYEVESCSTGNEDGNDCLHVKRTNLSMKNGGYVIYGVAHQHSGGTGSMLYGQLMFNDRRVICSSIPSYGEGKEAGNETNYIIGMSTCYPRPGSVKIIDGETLTLESN</sequence>
<evidence type="ECO:0000313" key="1">
    <source>
        <dbReference type="EMBL" id="RZB95847.1"/>
    </source>
</evidence>
<dbReference type="InterPro" id="IPR011692">
    <property type="entry name" value="Stress_up-reg_Nod19"/>
</dbReference>
<name>A0A445JC03_GLYSO</name>
<keyword evidence="2" id="KW-1185">Reference proteome</keyword>
<dbReference type="EMBL" id="QZWG01000008">
    <property type="protein sequence ID" value="RZB95847.1"/>
    <property type="molecule type" value="Genomic_DNA"/>
</dbReference>
<gene>
    <name evidence="1" type="ORF">D0Y65_019949</name>
</gene>
<protein>
    <recommendedName>
        <fullName evidence="3">Stress up-regulated Nod 19 protein</fullName>
    </recommendedName>
</protein>
<proteinExistence type="predicted"/>
<dbReference type="Pfam" id="PF07712">
    <property type="entry name" value="SURNod19"/>
    <property type="match status" value="2"/>
</dbReference>
<organism evidence="1 2">
    <name type="scientific">Glycine soja</name>
    <name type="common">Wild soybean</name>
    <dbReference type="NCBI Taxonomy" id="3848"/>
    <lineage>
        <taxon>Eukaryota</taxon>
        <taxon>Viridiplantae</taxon>
        <taxon>Streptophyta</taxon>
        <taxon>Embryophyta</taxon>
        <taxon>Tracheophyta</taxon>
        <taxon>Spermatophyta</taxon>
        <taxon>Magnoliopsida</taxon>
        <taxon>eudicotyledons</taxon>
        <taxon>Gunneridae</taxon>
        <taxon>Pentapetalae</taxon>
        <taxon>rosids</taxon>
        <taxon>fabids</taxon>
        <taxon>Fabales</taxon>
        <taxon>Fabaceae</taxon>
        <taxon>Papilionoideae</taxon>
        <taxon>50 kb inversion clade</taxon>
        <taxon>NPAAA clade</taxon>
        <taxon>indigoferoid/millettioid clade</taxon>
        <taxon>Phaseoleae</taxon>
        <taxon>Glycine</taxon>
        <taxon>Glycine subgen. Soja</taxon>
    </lineage>
</organism>
<reference evidence="1 2" key="1">
    <citation type="submission" date="2018-09" db="EMBL/GenBank/DDBJ databases">
        <title>A high-quality reference genome of wild soybean provides a powerful tool to mine soybean genomes.</title>
        <authorList>
            <person name="Xie M."/>
            <person name="Chung C.Y.L."/>
            <person name="Li M.-W."/>
            <person name="Wong F.-L."/>
            <person name="Chan T.-F."/>
            <person name="Lam H.-M."/>
        </authorList>
    </citation>
    <scope>NUCLEOTIDE SEQUENCE [LARGE SCALE GENOMIC DNA]</scope>
    <source>
        <strain evidence="2">cv. W05</strain>
        <tissue evidence="1">Hypocotyl of etiolated seedlings</tissue>
    </source>
</reference>